<dbReference type="EMBL" id="FYEH01000005">
    <property type="protein sequence ID" value="SNB66731.1"/>
    <property type="molecule type" value="Genomic_DNA"/>
</dbReference>
<keyword evidence="2 16" id="KW-0436">Ligase</keyword>
<accession>A0A212R3V2</accession>
<dbReference type="EC" id="6.5.1.1" evidence="1"/>
<dbReference type="InterPro" id="IPR012310">
    <property type="entry name" value="DNA_ligase_ATP-dep_cent"/>
</dbReference>
<evidence type="ECO:0000256" key="9">
    <source>
        <dbReference type="ARBA" id="ARBA00022842"/>
    </source>
</evidence>
<organism evidence="16 17">
    <name type="scientific">Arboricoccus pini</name>
    <dbReference type="NCBI Taxonomy" id="1963835"/>
    <lineage>
        <taxon>Bacteria</taxon>
        <taxon>Pseudomonadati</taxon>
        <taxon>Pseudomonadota</taxon>
        <taxon>Alphaproteobacteria</taxon>
        <taxon>Geminicoccales</taxon>
        <taxon>Geminicoccaceae</taxon>
        <taxon>Arboricoccus</taxon>
    </lineage>
</organism>
<name>A0A212R3V2_9PROT</name>
<reference evidence="16 17" key="1">
    <citation type="submission" date="2017-06" db="EMBL/GenBank/DDBJ databases">
        <authorList>
            <person name="Kim H.J."/>
            <person name="Triplett B.A."/>
        </authorList>
    </citation>
    <scope>NUCLEOTIDE SEQUENCE [LARGE SCALE GENOMIC DNA]</scope>
    <source>
        <strain evidence="16 17">B29T1</strain>
    </source>
</reference>
<evidence type="ECO:0000256" key="3">
    <source>
        <dbReference type="ARBA" id="ARBA00022618"/>
    </source>
</evidence>
<dbReference type="NCBIfam" id="TIGR04120">
    <property type="entry name" value="DNA_lig_bact"/>
    <property type="match status" value="1"/>
</dbReference>
<keyword evidence="11" id="KW-0234">DNA repair</keyword>
<dbReference type="InterPro" id="IPR012309">
    <property type="entry name" value="DNA_ligase_ATP-dep_C"/>
</dbReference>
<evidence type="ECO:0000256" key="8">
    <source>
        <dbReference type="ARBA" id="ARBA00022840"/>
    </source>
</evidence>
<evidence type="ECO:0000256" key="2">
    <source>
        <dbReference type="ARBA" id="ARBA00022598"/>
    </source>
</evidence>
<dbReference type="InterPro" id="IPR026333">
    <property type="entry name" value="ATP_dep_DNA_lig_pp_1105_fam"/>
</dbReference>
<evidence type="ECO:0000256" key="1">
    <source>
        <dbReference type="ARBA" id="ARBA00012727"/>
    </source>
</evidence>
<evidence type="ECO:0000256" key="13">
    <source>
        <dbReference type="ARBA" id="ARBA00034003"/>
    </source>
</evidence>
<dbReference type="Pfam" id="PF04679">
    <property type="entry name" value="DNA_ligase_A_C"/>
    <property type="match status" value="1"/>
</dbReference>
<comment type="catalytic activity">
    <reaction evidence="13">
        <text>ATP + (deoxyribonucleotide)n-3'-hydroxyl + 5'-phospho-(deoxyribonucleotide)m = (deoxyribonucleotide)n+m + AMP + diphosphate.</text>
        <dbReference type="EC" id="6.5.1.1"/>
    </reaction>
</comment>
<dbReference type="GO" id="GO:0046872">
    <property type="term" value="F:metal ion binding"/>
    <property type="evidence" value="ECO:0007669"/>
    <property type="project" value="UniProtKB-KW"/>
</dbReference>
<dbReference type="InterPro" id="IPR036599">
    <property type="entry name" value="DNA_ligase_N_sf"/>
</dbReference>
<dbReference type="Proteomes" id="UP000197065">
    <property type="component" value="Unassembled WGS sequence"/>
</dbReference>
<keyword evidence="7" id="KW-0227">DNA damage</keyword>
<dbReference type="GO" id="GO:0051301">
    <property type="term" value="P:cell division"/>
    <property type="evidence" value="ECO:0007669"/>
    <property type="project" value="UniProtKB-KW"/>
</dbReference>
<dbReference type="CDD" id="cd07972">
    <property type="entry name" value="OBF_DNA_ligase_Arch_LigB"/>
    <property type="match status" value="1"/>
</dbReference>
<evidence type="ECO:0000256" key="6">
    <source>
        <dbReference type="ARBA" id="ARBA00022741"/>
    </source>
</evidence>
<dbReference type="GO" id="GO:0003910">
    <property type="term" value="F:DNA ligase (ATP) activity"/>
    <property type="evidence" value="ECO:0007669"/>
    <property type="project" value="UniProtKB-EC"/>
</dbReference>
<feature type="domain" description="ATP-dependent DNA ligase family profile" evidence="15">
    <location>
        <begin position="362"/>
        <end position="492"/>
    </location>
</feature>
<feature type="region of interest" description="Disordered" evidence="14">
    <location>
        <begin position="1"/>
        <end position="31"/>
    </location>
</feature>
<sequence>MRRVSQARKPGSQDDGPARATKPRTARSQTKMKPFADLLERLLYTPQRNVKIALMVDYFRAVPDPDRGYGLAALTGALTFKNAKAGLIRELLANRTDPVLFGWSYDFVGDLAETAALLWPEQGGEGSPHADWPRLTAIVHGLHETKKAELPERVAGWLDTLDANGRWALLKLVTGALRVGASARLAKLALAAHGQVPAHEVEEVWHVLEPPYLPLFAWLEGRSARPATDMAPVFRPLMLAHPIEAEDRQKVEAELDAYWAEWKWDGIRVQVVAQGGQVKLYSRTGDDISATFPEIAESVRFKGVLDGEMLVGQPGGASIAVPAAAVDPGLPVAKDEVGEAEGAVESFNDLQQRLGRKQVSPAMLERYPAFVRVYDILFDDKEDLRGLPFQERRARLEAFMARERPLRMDLSPLVPMAPMEVLDVMRREVRGTPREGLMLKRKDSLYLSGRPKGYWWKWKREAHLLDCVVMYAQRGHGKRSSFYSDYTFGCWRDGALGPELVPVGKAYSGFTDEELRRLDRWVRDHTVNRFGPVREVSPGLVLEVAFDSVHRSTRHKSGVAMRFPRVSRIRWDKPAAEADRVQTLERLIAAERAV</sequence>
<evidence type="ECO:0000256" key="14">
    <source>
        <dbReference type="SAM" id="MobiDB-lite"/>
    </source>
</evidence>
<dbReference type="GO" id="GO:0003677">
    <property type="term" value="F:DNA binding"/>
    <property type="evidence" value="ECO:0007669"/>
    <property type="project" value="InterPro"/>
</dbReference>
<dbReference type="PANTHER" id="PTHR45674:SF13">
    <property type="entry name" value="DNA LIGASE-RELATED"/>
    <property type="match status" value="1"/>
</dbReference>
<dbReference type="Gene3D" id="2.40.50.140">
    <property type="entry name" value="Nucleic acid-binding proteins"/>
    <property type="match status" value="1"/>
</dbReference>
<dbReference type="PROSITE" id="PS50160">
    <property type="entry name" value="DNA_LIGASE_A3"/>
    <property type="match status" value="1"/>
</dbReference>
<proteinExistence type="predicted"/>
<dbReference type="SUPFAM" id="SSF56091">
    <property type="entry name" value="DNA ligase/mRNA capping enzyme, catalytic domain"/>
    <property type="match status" value="1"/>
</dbReference>
<dbReference type="GO" id="GO:0006260">
    <property type="term" value="P:DNA replication"/>
    <property type="evidence" value="ECO:0007669"/>
    <property type="project" value="UniProtKB-KW"/>
</dbReference>
<dbReference type="InterPro" id="IPR016059">
    <property type="entry name" value="DNA_ligase_ATP-dep_CS"/>
</dbReference>
<gene>
    <name evidence="16" type="ORF">SAMN07250955_105182</name>
</gene>
<dbReference type="GO" id="GO:0006310">
    <property type="term" value="P:DNA recombination"/>
    <property type="evidence" value="ECO:0007669"/>
    <property type="project" value="UniProtKB-KW"/>
</dbReference>
<protein>
    <recommendedName>
        <fullName evidence="1">DNA ligase (ATP)</fullName>
        <ecNumber evidence="1">6.5.1.1</ecNumber>
    </recommendedName>
</protein>
<keyword evidence="5" id="KW-0479">Metal-binding</keyword>
<evidence type="ECO:0000256" key="7">
    <source>
        <dbReference type="ARBA" id="ARBA00022763"/>
    </source>
</evidence>
<dbReference type="Gene3D" id="3.30.470.30">
    <property type="entry name" value="DNA ligase/mRNA capping enzyme"/>
    <property type="match status" value="1"/>
</dbReference>
<evidence type="ECO:0000256" key="4">
    <source>
        <dbReference type="ARBA" id="ARBA00022705"/>
    </source>
</evidence>
<keyword evidence="12" id="KW-0131">Cell cycle</keyword>
<evidence type="ECO:0000256" key="12">
    <source>
        <dbReference type="ARBA" id="ARBA00023306"/>
    </source>
</evidence>
<evidence type="ECO:0000256" key="5">
    <source>
        <dbReference type="ARBA" id="ARBA00022723"/>
    </source>
</evidence>
<dbReference type="InterPro" id="IPR050191">
    <property type="entry name" value="ATP-dep_DNA_ligase"/>
</dbReference>
<dbReference type="Gene3D" id="1.10.3260.10">
    <property type="entry name" value="DNA ligase, ATP-dependent, N-terminal domain"/>
    <property type="match status" value="1"/>
</dbReference>
<evidence type="ECO:0000313" key="17">
    <source>
        <dbReference type="Proteomes" id="UP000197065"/>
    </source>
</evidence>
<dbReference type="GO" id="GO:0006281">
    <property type="term" value="P:DNA repair"/>
    <property type="evidence" value="ECO:0007669"/>
    <property type="project" value="UniProtKB-KW"/>
</dbReference>
<evidence type="ECO:0000256" key="10">
    <source>
        <dbReference type="ARBA" id="ARBA00023172"/>
    </source>
</evidence>
<dbReference type="GO" id="GO:0005524">
    <property type="term" value="F:ATP binding"/>
    <property type="evidence" value="ECO:0007669"/>
    <property type="project" value="UniProtKB-KW"/>
</dbReference>
<evidence type="ECO:0000259" key="15">
    <source>
        <dbReference type="PROSITE" id="PS50160"/>
    </source>
</evidence>
<dbReference type="Pfam" id="PF01068">
    <property type="entry name" value="DNA_ligase_A_M"/>
    <property type="match status" value="2"/>
</dbReference>
<dbReference type="PROSITE" id="PS00697">
    <property type="entry name" value="DNA_LIGASE_A1"/>
    <property type="match status" value="1"/>
</dbReference>
<keyword evidence="3" id="KW-0132">Cell division</keyword>
<keyword evidence="10" id="KW-0233">DNA recombination</keyword>
<dbReference type="InterPro" id="IPR012340">
    <property type="entry name" value="NA-bd_OB-fold"/>
</dbReference>
<dbReference type="NCBIfam" id="NF006701">
    <property type="entry name" value="PRK09247.1"/>
    <property type="match status" value="1"/>
</dbReference>
<keyword evidence="6" id="KW-0547">Nucleotide-binding</keyword>
<evidence type="ECO:0000313" key="16">
    <source>
        <dbReference type="EMBL" id="SNB66731.1"/>
    </source>
</evidence>
<keyword evidence="4" id="KW-0235">DNA replication</keyword>
<dbReference type="PANTHER" id="PTHR45674">
    <property type="entry name" value="DNA LIGASE 1/3 FAMILY MEMBER"/>
    <property type="match status" value="1"/>
</dbReference>
<keyword evidence="17" id="KW-1185">Reference proteome</keyword>
<keyword evidence="8" id="KW-0067">ATP-binding</keyword>
<evidence type="ECO:0000256" key="11">
    <source>
        <dbReference type="ARBA" id="ARBA00023204"/>
    </source>
</evidence>
<dbReference type="AlphaFoldDB" id="A0A212R3V2"/>
<dbReference type="SUPFAM" id="SSF50249">
    <property type="entry name" value="Nucleic acid-binding proteins"/>
    <property type="match status" value="1"/>
</dbReference>
<keyword evidence="9" id="KW-0460">Magnesium</keyword>